<dbReference type="Gene3D" id="1.10.10.1320">
    <property type="entry name" value="Anti-sigma factor, zinc-finger domain"/>
    <property type="match status" value="1"/>
</dbReference>
<evidence type="ECO:0000256" key="2">
    <source>
        <dbReference type="ARBA" id="ARBA00024438"/>
    </source>
</evidence>
<evidence type="ECO:0000259" key="4">
    <source>
        <dbReference type="Pfam" id="PF13490"/>
    </source>
</evidence>
<evidence type="ECO:0000256" key="3">
    <source>
        <dbReference type="SAM" id="Phobius"/>
    </source>
</evidence>
<evidence type="ECO:0000313" key="6">
    <source>
        <dbReference type="Proteomes" id="UP001486565"/>
    </source>
</evidence>
<organism evidence="5 6">
    <name type="scientific">Defluviitalea saccharophila</name>
    <dbReference type="NCBI Taxonomy" id="879970"/>
    <lineage>
        <taxon>Bacteria</taxon>
        <taxon>Bacillati</taxon>
        <taxon>Bacillota</taxon>
        <taxon>Clostridia</taxon>
        <taxon>Lachnospirales</taxon>
        <taxon>Defluviitaleaceae</taxon>
        <taxon>Defluviitalea</taxon>
    </lineage>
</organism>
<evidence type="ECO:0000313" key="5">
    <source>
        <dbReference type="EMBL" id="WZL69479.1"/>
    </source>
</evidence>
<gene>
    <name evidence="5" type="ORF">QBE51_11835</name>
</gene>
<feature type="transmembrane region" description="Helical" evidence="3">
    <location>
        <begin position="158"/>
        <end position="180"/>
    </location>
</feature>
<dbReference type="EMBL" id="CP121687">
    <property type="protein sequence ID" value="WZL69479.1"/>
    <property type="molecule type" value="Genomic_DNA"/>
</dbReference>
<comment type="similarity">
    <text evidence="1">Belongs to the zinc-associated anti-sigma factor (ZAS) superfamily. Anti-sigma-W factor family.</text>
</comment>
<keyword evidence="3" id="KW-0472">Membrane</keyword>
<dbReference type="InterPro" id="IPR027383">
    <property type="entry name" value="Znf_put"/>
</dbReference>
<protein>
    <recommendedName>
        <fullName evidence="2">Anti-sigma-W factor RsiW</fullName>
    </recommendedName>
</protein>
<keyword evidence="6" id="KW-1185">Reference proteome</keyword>
<feature type="transmembrane region" description="Helical" evidence="3">
    <location>
        <begin position="88"/>
        <end position="109"/>
    </location>
</feature>
<sequence length="188" mass="21458">MECNHADKLIMKYMDGILSMEEAQKLNLHITQCESCKESFFMYQMVMDELRDEAVSEAPDGFEAAVMAKIKDIEVDYKLKEPMPIDNLTAMLWGTFSLLFGIGVLLYIYNQPVLEFLLGNPYTKDWAQAMIPTVDVLSVYVSDIKSKLQELVSNGSQLFTSLKMIAIPVLAVLASIKYYIYRKQKVEI</sequence>
<feature type="domain" description="Putative zinc-finger" evidence="4">
    <location>
        <begin position="3"/>
        <end position="36"/>
    </location>
</feature>
<evidence type="ECO:0000256" key="1">
    <source>
        <dbReference type="ARBA" id="ARBA00024353"/>
    </source>
</evidence>
<accession>A0ABZ2Y2I4</accession>
<dbReference type="RefSeq" id="WP_341876475.1">
    <property type="nucleotide sequence ID" value="NZ_CP121687.1"/>
</dbReference>
<dbReference type="InterPro" id="IPR041916">
    <property type="entry name" value="Anti_sigma_zinc_sf"/>
</dbReference>
<name>A0ABZ2Y2I4_9FIRM</name>
<reference evidence="5 6" key="1">
    <citation type="submission" date="2023-03" db="EMBL/GenBank/DDBJ databases">
        <title>Novel Species.</title>
        <authorList>
            <person name="Ma S."/>
        </authorList>
    </citation>
    <scope>NUCLEOTIDE SEQUENCE [LARGE SCALE GENOMIC DNA]</scope>
    <source>
        <strain evidence="5 6">LIND6LT2</strain>
    </source>
</reference>
<keyword evidence="3" id="KW-1133">Transmembrane helix</keyword>
<keyword evidence="3" id="KW-0812">Transmembrane</keyword>
<dbReference type="Pfam" id="PF13490">
    <property type="entry name" value="zf-HC2"/>
    <property type="match status" value="1"/>
</dbReference>
<proteinExistence type="inferred from homology"/>
<dbReference type="Proteomes" id="UP001486565">
    <property type="component" value="Chromosome"/>
</dbReference>